<organism evidence="2 3">
    <name type="scientific">Candidatus Mcinerneyibacterium aminivorans</name>
    <dbReference type="NCBI Taxonomy" id="2703815"/>
    <lineage>
        <taxon>Bacteria</taxon>
        <taxon>Candidatus Macinerneyibacteriota</taxon>
        <taxon>Candidatus Mcinerneyibacteria</taxon>
        <taxon>Candidatus Mcinerneyibacteriales</taxon>
        <taxon>Candidatus Mcinerneyibacteriaceae</taxon>
        <taxon>Candidatus Mcinerneyibacterium</taxon>
    </lineage>
</organism>
<gene>
    <name evidence="2" type="ORF">FXF47_07675</name>
</gene>
<evidence type="ECO:0000256" key="1">
    <source>
        <dbReference type="SAM" id="Coils"/>
    </source>
</evidence>
<protein>
    <submittedName>
        <fullName evidence="2">Uncharacterized protein</fullName>
    </submittedName>
</protein>
<keyword evidence="1" id="KW-0175">Coiled coil</keyword>
<dbReference type="Proteomes" id="UP000324143">
    <property type="component" value="Unassembled WGS sequence"/>
</dbReference>
<evidence type="ECO:0000313" key="3">
    <source>
        <dbReference type="Proteomes" id="UP000324143"/>
    </source>
</evidence>
<feature type="coiled-coil region" evidence="1">
    <location>
        <begin position="1"/>
        <end position="28"/>
    </location>
</feature>
<feature type="coiled-coil region" evidence="1">
    <location>
        <begin position="68"/>
        <end position="140"/>
    </location>
</feature>
<reference evidence="2" key="1">
    <citation type="submission" date="2019-08" db="EMBL/GenBank/DDBJ databases">
        <title>Genomic characterization of a novel candidate phylum (ARYD3) from a high temperature, high salinity tertiary oil reservoir in north central Oklahoma, USA.</title>
        <authorList>
            <person name="Youssef N.H."/>
            <person name="Yadav A."/>
            <person name="Elshahed M.S."/>
        </authorList>
    </citation>
    <scope>NUCLEOTIDE SEQUENCE [LARGE SCALE GENOMIC DNA]</scope>
    <source>
        <strain evidence="2">ARYD3</strain>
    </source>
</reference>
<proteinExistence type="predicted"/>
<dbReference type="EMBL" id="VSIX01000086">
    <property type="protein sequence ID" value="TYB30742.1"/>
    <property type="molecule type" value="Genomic_DNA"/>
</dbReference>
<accession>A0A5D0MEB9</accession>
<evidence type="ECO:0000313" key="2">
    <source>
        <dbReference type="EMBL" id="TYB30742.1"/>
    </source>
</evidence>
<name>A0A5D0MEB9_9BACT</name>
<comment type="caution">
    <text evidence="2">The sequence shown here is derived from an EMBL/GenBank/DDBJ whole genome shotgun (WGS) entry which is preliminary data.</text>
</comment>
<sequence length="146" mass="17503">MAEKIDRIKDLSKEIENLLKQNLSMVDKKNVENDLKTELDNIISGFKSLNKGIMEIEKKILPEHSRLFEKLKEKYNFEDKDYEQLKKEYSNIIITSRDILKKNYQLYNSLSELIKRINNLMNENQRIDNLKNKVRELEENIKNLNN</sequence>
<keyword evidence="3" id="KW-1185">Reference proteome</keyword>
<dbReference type="AlphaFoldDB" id="A0A5D0MEB9"/>